<organism evidence="11 12">
    <name type="scientific">Atopococcus tabaci</name>
    <dbReference type="NCBI Taxonomy" id="269774"/>
    <lineage>
        <taxon>Bacteria</taxon>
        <taxon>Bacillati</taxon>
        <taxon>Bacillota</taxon>
        <taxon>Bacilli</taxon>
        <taxon>Lactobacillales</taxon>
        <taxon>Carnobacteriaceae</taxon>
        <taxon>Atopococcus</taxon>
    </lineage>
</organism>
<comment type="caution">
    <text evidence="11">The sequence shown here is derived from an EMBL/GenBank/DDBJ whole genome shotgun (WGS) entry which is preliminary data.</text>
</comment>
<reference evidence="11" key="1">
    <citation type="submission" date="2023-07" db="EMBL/GenBank/DDBJ databases">
        <title>Between Cages and Wild: Unraveling the Impact of Captivity on Animal Microbiomes and Antimicrobial Resistance.</title>
        <authorList>
            <person name="Schmartz G.P."/>
            <person name="Rehner J."/>
            <person name="Schuff M.J."/>
            <person name="Becker S.L."/>
            <person name="Kravczyk M."/>
            <person name="Gurevich A."/>
            <person name="Francke R."/>
            <person name="Mueller R."/>
            <person name="Keller V."/>
            <person name="Keller A."/>
        </authorList>
    </citation>
    <scope>NUCLEOTIDE SEQUENCE</scope>
    <source>
        <strain evidence="11">S39M_St_73</strain>
    </source>
</reference>
<dbReference type="Gene3D" id="3.30.190.20">
    <property type="match status" value="1"/>
</dbReference>
<dbReference type="FunFam" id="3.40.50.790:FF:000001">
    <property type="entry name" value="50S ribosomal protein L1"/>
    <property type="match status" value="1"/>
</dbReference>
<evidence type="ECO:0000256" key="5">
    <source>
        <dbReference type="ARBA" id="ARBA00022884"/>
    </source>
</evidence>
<dbReference type="Gene3D" id="3.40.50.790">
    <property type="match status" value="1"/>
</dbReference>
<evidence type="ECO:0000256" key="8">
    <source>
        <dbReference type="ARBA" id="ARBA00035241"/>
    </source>
</evidence>
<protein>
    <recommendedName>
        <fullName evidence="8 9">Large ribosomal subunit protein uL1</fullName>
    </recommendedName>
</protein>
<keyword evidence="4 9" id="KW-0810">Translation regulation</keyword>
<evidence type="ECO:0000313" key="11">
    <source>
        <dbReference type="EMBL" id="MDO5457681.1"/>
    </source>
</evidence>
<evidence type="ECO:0000256" key="7">
    <source>
        <dbReference type="ARBA" id="ARBA00023274"/>
    </source>
</evidence>
<evidence type="ECO:0000256" key="9">
    <source>
        <dbReference type="HAMAP-Rule" id="MF_01318"/>
    </source>
</evidence>
<dbReference type="AlphaFoldDB" id="A0AA43ZSD7"/>
<evidence type="ECO:0000256" key="10">
    <source>
        <dbReference type="RuleBase" id="RU000659"/>
    </source>
</evidence>
<dbReference type="GO" id="GO:0015934">
    <property type="term" value="C:large ribosomal subunit"/>
    <property type="evidence" value="ECO:0007669"/>
    <property type="project" value="InterPro"/>
</dbReference>
<dbReference type="InterPro" id="IPR023674">
    <property type="entry name" value="Ribosomal_uL1-like"/>
</dbReference>
<name>A0AA43ZSD7_9LACT</name>
<keyword evidence="7 9" id="KW-0687">Ribonucleoprotein</keyword>
<dbReference type="HAMAP" id="MF_01318_B">
    <property type="entry name" value="Ribosomal_uL1_B"/>
    <property type="match status" value="1"/>
</dbReference>
<gene>
    <name evidence="9 11" type="primary">rplA</name>
    <name evidence="11" type="ORF">Q4F26_04970</name>
</gene>
<dbReference type="Proteomes" id="UP001171751">
    <property type="component" value="Unassembled WGS sequence"/>
</dbReference>
<evidence type="ECO:0000256" key="6">
    <source>
        <dbReference type="ARBA" id="ARBA00022980"/>
    </source>
</evidence>
<dbReference type="InterPro" id="IPR002143">
    <property type="entry name" value="Ribosomal_uL1"/>
</dbReference>
<keyword evidence="12" id="KW-1185">Reference proteome</keyword>
<dbReference type="GO" id="GO:0003735">
    <property type="term" value="F:structural constituent of ribosome"/>
    <property type="evidence" value="ECO:0007669"/>
    <property type="project" value="InterPro"/>
</dbReference>
<dbReference type="PIRSF" id="PIRSF002155">
    <property type="entry name" value="Ribosomal_L1"/>
    <property type="match status" value="1"/>
</dbReference>
<evidence type="ECO:0000256" key="4">
    <source>
        <dbReference type="ARBA" id="ARBA00022845"/>
    </source>
</evidence>
<dbReference type="PROSITE" id="PS01199">
    <property type="entry name" value="RIBOSOMAL_L1"/>
    <property type="match status" value="1"/>
</dbReference>
<comment type="function">
    <text evidence="9">Protein L1 is also a translational repressor protein, it controls the translation of the L11 operon by binding to its mRNA.</text>
</comment>
<dbReference type="GO" id="GO:0019843">
    <property type="term" value="F:rRNA binding"/>
    <property type="evidence" value="ECO:0007669"/>
    <property type="project" value="UniProtKB-UniRule"/>
</dbReference>
<keyword evidence="9" id="KW-0820">tRNA-binding</keyword>
<keyword evidence="6 9" id="KW-0689">Ribosomal protein</keyword>
<evidence type="ECO:0000313" key="12">
    <source>
        <dbReference type="Proteomes" id="UP001171751"/>
    </source>
</evidence>
<dbReference type="InterPro" id="IPR028364">
    <property type="entry name" value="Ribosomal_uL1/biogenesis"/>
</dbReference>
<dbReference type="InterPro" id="IPR023673">
    <property type="entry name" value="Ribosomal_uL1_CS"/>
</dbReference>
<dbReference type="GO" id="GO:0000049">
    <property type="term" value="F:tRNA binding"/>
    <property type="evidence" value="ECO:0007669"/>
    <property type="project" value="UniProtKB-KW"/>
</dbReference>
<accession>A0AA43ZSD7</accession>
<evidence type="ECO:0000256" key="2">
    <source>
        <dbReference type="ARBA" id="ARBA00022491"/>
    </source>
</evidence>
<dbReference type="InterPro" id="IPR005878">
    <property type="entry name" value="Ribosom_uL1_bac-type"/>
</dbReference>
<dbReference type="PANTHER" id="PTHR36427:SF3">
    <property type="entry name" value="LARGE RIBOSOMAL SUBUNIT PROTEIN UL1M"/>
    <property type="match status" value="1"/>
</dbReference>
<dbReference type="GO" id="GO:0006412">
    <property type="term" value="P:translation"/>
    <property type="evidence" value="ECO:0007669"/>
    <property type="project" value="UniProtKB-UniRule"/>
</dbReference>
<dbReference type="NCBIfam" id="TIGR01169">
    <property type="entry name" value="rplA_bact"/>
    <property type="match status" value="1"/>
</dbReference>
<comment type="function">
    <text evidence="9">Binds directly to 23S rRNA. The L1 stalk is quite mobile in the ribosome, and is involved in E site tRNA release.</text>
</comment>
<dbReference type="CDD" id="cd00403">
    <property type="entry name" value="Ribosomal_L1"/>
    <property type="match status" value="1"/>
</dbReference>
<dbReference type="GO" id="GO:0006417">
    <property type="term" value="P:regulation of translation"/>
    <property type="evidence" value="ECO:0007669"/>
    <property type="project" value="UniProtKB-KW"/>
</dbReference>
<evidence type="ECO:0000256" key="1">
    <source>
        <dbReference type="ARBA" id="ARBA00010531"/>
    </source>
</evidence>
<dbReference type="PANTHER" id="PTHR36427">
    <property type="entry name" value="54S RIBOSOMAL PROTEIN L1, MITOCHONDRIAL"/>
    <property type="match status" value="1"/>
</dbReference>
<comment type="subunit">
    <text evidence="9">Part of the 50S ribosomal subunit.</text>
</comment>
<dbReference type="Pfam" id="PF00687">
    <property type="entry name" value="Ribosomal_L1"/>
    <property type="match status" value="1"/>
</dbReference>
<dbReference type="EMBL" id="JAUNQW010000020">
    <property type="protein sequence ID" value="MDO5457681.1"/>
    <property type="molecule type" value="Genomic_DNA"/>
</dbReference>
<dbReference type="InterPro" id="IPR016095">
    <property type="entry name" value="Ribosomal_uL1_3-a/b-sand"/>
</dbReference>
<comment type="similarity">
    <text evidence="1 9 10">Belongs to the universal ribosomal protein uL1 family.</text>
</comment>
<keyword evidence="5 9" id="KW-0694">RNA-binding</keyword>
<keyword evidence="2 9" id="KW-0678">Repressor</keyword>
<proteinExistence type="inferred from homology"/>
<sequence length="232" mass="25245">MAKRSKKYIDAVEKVDPHKEYDVQDAIELIKEIDFSNMDSSIDIAYRLDLDVRQADQQLRGSIVLPKGTGNTQTVVVFAKGEKAEEAKEAGADFVGEEDLVEKIQGGWLDFDVAVATPDMMAQVGKLGQILGPKGLMPNPKTGTVTMDVEQAINNIKAGQVTYRTDKEANIHAAIGKASFSKEDILENLTALHERLVQEKPAAAKGDWMQNLAISTTFGPGVKIDVNSLSAE</sequence>
<keyword evidence="3 9" id="KW-0699">rRNA-binding</keyword>
<dbReference type="SUPFAM" id="SSF56808">
    <property type="entry name" value="Ribosomal protein L1"/>
    <property type="match status" value="1"/>
</dbReference>
<evidence type="ECO:0000256" key="3">
    <source>
        <dbReference type="ARBA" id="ARBA00022730"/>
    </source>
</evidence>